<dbReference type="Gene3D" id="3.30.420.10">
    <property type="entry name" value="Ribonuclease H-like superfamily/Ribonuclease H"/>
    <property type="match status" value="1"/>
</dbReference>
<organism evidence="2 3">
    <name type="scientific">Flavobacterium gillisiae</name>
    <dbReference type="NCBI Taxonomy" id="150146"/>
    <lineage>
        <taxon>Bacteria</taxon>
        <taxon>Pseudomonadati</taxon>
        <taxon>Bacteroidota</taxon>
        <taxon>Flavobacteriia</taxon>
        <taxon>Flavobacteriales</taxon>
        <taxon>Flavobacteriaceae</taxon>
        <taxon>Flavobacterium</taxon>
    </lineage>
</organism>
<dbReference type="InterPro" id="IPR036397">
    <property type="entry name" value="RNaseH_sf"/>
</dbReference>
<dbReference type="AlphaFoldDB" id="A0A1H4F9E1"/>
<reference evidence="3" key="1">
    <citation type="submission" date="2016-10" db="EMBL/GenBank/DDBJ databases">
        <authorList>
            <person name="Varghese N."/>
            <person name="Submissions S."/>
        </authorList>
    </citation>
    <scope>NUCLEOTIDE SEQUENCE [LARGE SCALE GENOMIC DNA]</scope>
    <source>
        <strain evidence="3">DSM 22376</strain>
    </source>
</reference>
<dbReference type="RefSeq" id="WP_091092269.1">
    <property type="nucleotide sequence ID" value="NZ_FNRD01000012.1"/>
</dbReference>
<dbReference type="InterPro" id="IPR001584">
    <property type="entry name" value="Integrase_cat-core"/>
</dbReference>
<gene>
    <name evidence="2" type="ORF">SAMN05443667_11258</name>
</gene>
<name>A0A1H4F9E1_9FLAO</name>
<dbReference type="EMBL" id="FNRD01000012">
    <property type="protein sequence ID" value="SEA93102.1"/>
    <property type="molecule type" value="Genomic_DNA"/>
</dbReference>
<evidence type="ECO:0000259" key="1">
    <source>
        <dbReference type="PROSITE" id="PS50994"/>
    </source>
</evidence>
<dbReference type="GO" id="GO:0003676">
    <property type="term" value="F:nucleic acid binding"/>
    <property type="evidence" value="ECO:0007669"/>
    <property type="project" value="InterPro"/>
</dbReference>
<accession>A0A1H4F9E1</accession>
<proteinExistence type="predicted"/>
<dbReference type="PROSITE" id="PS50994">
    <property type="entry name" value="INTEGRASE"/>
    <property type="match status" value="1"/>
</dbReference>
<evidence type="ECO:0000313" key="2">
    <source>
        <dbReference type="EMBL" id="SEA93102.1"/>
    </source>
</evidence>
<dbReference type="InterPro" id="IPR050900">
    <property type="entry name" value="Transposase_IS3/IS150/IS904"/>
</dbReference>
<dbReference type="OrthoDB" id="9815231at2"/>
<dbReference type="GO" id="GO:0015074">
    <property type="term" value="P:DNA integration"/>
    <property type="evidence" value="ECO:0007669"/>
    <property type="project" value="InterPro"/>
</dbReference>
<dbReference type="PANTHER" id="PTHR46889">
    <property type="entry name" value="TRANSPOSASE INSF FOR INSERTION SEQUENCE IS3B-RELATED"/>
    <property type="match status" value="1"/>
</dbReference>
<evidence type="ECO:0000313" key="3">
    <source>
        <dbReference type="Proteomes" id="UP000198951"/>
    </source>
</evidence>
<keyword evidence="3" id="KW-1185">Reference proteome</keyword>
<protein>
    <submittedName>
        <fullName evidence="2">Integrase core domain-containing protein</fullName>
    </submittedName>
</protein>
<dbReference type="SUPFAM" id="SSF53098">
    <property type="entry name" value="Ribonuclease H-like"/>
    <property type="match status" value="1"/>
</dbReference>
<feature type="domain" description="Integrase catalytic" evidence="1">
    <location>
        <begin position="108"/>
        <end position="192"/>
    </location>
</feature>
<dbReference type="InterPro" id="IPR012337">
    <property type="entry name" value="RNaseH-like_sf"/>
</dbReference>
<dbReference type="STRING" id="150146.SAMN05443667_11258"/>
<dbReference type="Pfam" id="PF00665">
    <property type="entry name" value="rve"/>
    <property type="match status" value="1"/>
</dbReference>
<dbReference type="PANTHER" id="PTHR46889:SF4">
    <property type="entry name" value="TRANSPOSASE INSO FOR INSERTION SEQUENCE ELEMENT IS911B-RELATED"/>
    <property type="match status" value="1"/>
</dbReference>
<dbReference type="Proteomes" id="UP000198951">
    <property type="component" value="Unassembled WGS sequence"/>
</dbReference>
<sequence>MKRYVRYYKVVEVVIMIGKLSVFEREKQRVIIIKEKLTSIYFESKQRYGGPIKKAELNFTGTKVFRITMVRYINKLGLRIRLTIKFRIATNSTHHYLVVPNVLDRAFLVADPAKAWVSDSTYIHTKEGFLYLTTVLDLYDRKIIGWSLSDGMNTEETAIAALKMAVTDRTPEKGLIFHSDRGIQYACKRRDD</sequence>